<dbReference type="EMBL" id="CM017321">
    <property type="protein sequence ID" value="KAE7997492.1"/>
    <property type="molecule type" value="Genomic_DNA"/>
</dbReference>
<reference evidence="1 2" key="1">
    <citation type="submission" date="2019-06" db="EMBL/GenBank/DDBJ databases">
        <title>A chromosomal-level reference genome of Carpinus fangiana (Coryloideae, Betulaceae).</title>
        <authorList>
            <person name="Yang X."/>
            <person name="Wang Z."/>
            <person name="Zhang L."/>
            <person name="Hao G."/>
            <person name="Liu J."/>
            <person name="Yang Y."/>
        </authorList>
    </citation>
    <scope>NUCLEOTIDE SEQUENCE [LARGE SCALE GENOMIC DNA]</scope>
    <source>
        <strain evidence="1">Cfa_2016G</strain>
        <tissue evidence="1">Leaf</tissue>
    </source>
</reference>
<gene>
    <name evidence="1" type="ORF">FH972_002124</name>
</gene>
<protein>
    <submittedName>
        <fullName evidence="1">Uncharacterized protein</fullName>
    </submittedName>
</protein>
<dbReference type="AlphaFoldDB" id="A0A5N6QDW2"/>
<sequence>MTTTAASWSNPAIKSYSIYSRIICFIPNRTSPHHYYGNMEPIGSTQERKPTKQDYTMYHIQARQQSLPGSIHITGKRITGEDGATSYAEVLQSVASSSAMIRGTNNAARAPVGPRPPFHW</sequence>
<evidence type="ECO:0000313" key="2">
    <source>
        <dbReference type="Proteomes" id="UP000327013"/>
    </source>
</evidence>
<evidence type="ECO:0000313" key="1">
    <source>
        <dbReference type="EMBL" id="KAE7997492.1"/>
    </source>
</evidence>
<proteinExistence type="predicted"/>
<keyword evidence="2" id="KW-1185">Reference proteome</keyword>
<organism evidence="1 2">
    <name type="scientific">Carpinus fangiana</name>
    <dbReference type="NCBI Taxonomy" id="176857"/>
    <lineage>
        <taxon>Eukaryota</taxon>
        <taxon>Viridiplantae</taxon>
        <taxon>Streptophyta</taxon>
        <taxon>Embryophyta</taxon>
        <taxon>Tracheophyta</taxon>
        <taxon>Spermatophyta</taxon>
        <taxon>Magnoliopsida</taxon>
        <taxon>eudicotyledons</taxon>
        <taxon>Gunneridae</taxon>
        <taxon>Pentapetalae</taxon>
        <taxon>rosids</taxon>
        <taxon>fabids</taxon>
        <taxon>Fagales</taxon>
        <taxon>Betulaceae</taxon>
        <taxon>Carpinus</taxon>
    </lineage>
</organism>
<accession>A0A5N6QDW2</accession>
<name>A0A5N6QDW2_9ROSI</name>
<dbReference type="Proteomes" id="UP000327013">
    <property type="component" value="Chromosome 1"/>
</dbReference>